<name>A0A6I8M1K2_9PSEU</name>
<evidence type="ECO:0000313" key="2">
    <source>
        <dbReference type="EMBL" id="VVJ21841.1"/>
    </source>
</evidence>
<dbReference type="Proteomes" id="UP000399805">
    <property type="component" value="Unassembled WGS sequence"/>
</dbReference>
<reference evidence="2 3" key="1">
    <citation type="submission" date="2019-09" db="EMBL/GenBank/DDBJ databases">
        <authorList>
            <person name="Leyn A S."/>
        </authorList>
    </citation>
    <scope>NUCLEOTIDE SEQUENCE [LARGE SCALE GENOMIC DNA]</scope>
    <source>
        <strain evidence="2">AA231_1</strain>
    </source>
</reference>
<dbReference type="InterPro" id="IPR045794">
    <property type="entry name" value="Trypco1"/>
</dbReference>
<feature type="domain" description="Trypsin-co-occurring" evidence="1">
    <location>
        <begin position="12"/>
        <end position="105"/>
    </location>
</feature>
<organism evidence="2 3">
    <name type="scientific">Amycolatopsis camponoti</name>
    <dbReference type="NCBI Taxonomy" id="2606593"/>
    <lineage>
        <taxon>Bacteria</taxon>
        <taxon>Bacillati</taxon>
        <taxon>Actinomycetota</taxon>
        <taxon>Actinomycetes</taxon>
        <taxon>Pseudonocardiales</taxon>
        <taxon>Pseudonocardiaceae</taxon>
        <taxon>Amycolatopsis</taxon>
    </lineage>
</organism>
<evidence type="ECO:0000313" key="3">
    <source>
        <dbReference type="Proteomes" id="UP000399805"/>
    </source>
</evidence>
<gene>
    <name evidence="2" type="ORF">AA23TX_06856</name>
</gene>
<dbReference type="Pfam" id="PF19493">
    <property type="entry name" value="Trypco1"/>
    <property type="match status" value="1"/>
</dbReference>
<sequence>MAGQVVPMRFGGVEVLVATVPVAGTEPTSKLGDAGAKALDAFGRAHEVIVGAAASTVEVLGKLTAESARPTKLEVEFGLGFSAKGNVIVAGGSVDATLKVKLTYEPDAAK</sequence>
<dbReference type="EMBL" id="CABVGP010000002">
    <property type="protein sequence ID" value="VVJ21841.1"/>
    <property type="molecule type" value="Genomic_DNA"/>
</dbReference>
<evidence type="ECO:0000259" key="1">
    <source>
        <dbReference type="Pfam" id="PF19493"/>
    </source>
</evidence>
<proteinExistence type="predicted"/>
<dbReference type="NCBIfam" id="NF041216">
    <property type="entry name" value="CU044_2847_fam"/>
    <property type="match status" value="1"/>
</dbReference>
<dbReference type="AlphaFoldDB" id="A0A6I8M1K2"/>
<dbReference type="RefSeq" id="WP_155546696.1">
    <property type="nucleotide sequence ID" value="NZ_CABVGP010000002.1"/>
</dbReference>
<accession>A0A6I8M1K2</accession>
<protein>
    <recommendedName>
        <fullName evidence="1">Trypsin-co-occurring domain-containing protein</fullName>
    </recommendedName>
</protein>
<keyword evidence="3" id="KW-1185">Reference proteome</keyword>